<gene>
    <name evidence="9" type="ORF">K7432_005360</name>
</gene>
<evidence type="ECO:0000256" key="2">
    <source>
        <dbReference type="ARBA" id="ARBA00009063"/>
    </source>
</evidence>
<dbReference type="SMART" id="SM00397">
    <property type="entry name" value="t_SNARE"/>
    <property type="match status" value="1"/>
</dbReference>
<dbReference type="Gene3D" id="1.20.58.70">
    <property type="match status" value="1"/>
</dbReference>
<dbReference type="PANTHER" id="PTHR19957">
    <property type="entry name" value="SYNTAXIN"/>
    <property type="match status" value="1"/>
</dbReference>
<comment type="caution">
    <text evidence="9">The sequence shown here is derived from an EMBL/GenBank/DDBJ whole genome shotgun (WGS) entry which is preliminary data.</text>
</comment>
<dbReference type="InterPro" id="IPR006011">
    <property type="entry name" value="Syntaxin_N"/>
</dbReference>
<name>A0ABR2WWL3_9FUNG</name>
<comment type="subcellular location">
    <subcellularLocation>
        <location evidence="1">Membrane</location>
        <topology evidence="1">Single-pass type IV membrane protein</topology>
    </subcellularLocation>
</comment>
<dbReference type="EMBL" id="JASJQH010000209">
    <property type="protein sequence ID" value="KAK9765919.1"/>
    <property type="molecule type" value="Genomic_DNA"/>
</dbReference>
<keyword evidence="10" id="KW-1185">Reference proteome</keyword>
<sequence length="277" mass="32069">MTARNGLTPSQMEKGIATVMSGIEFNRALEKFNALRINIENNIDAIHEIHQDSLDILNAEESAANSTKLRELTAQTTFMLEQCKSNLKDLHRNVLESDDVELRRRRCASAKAQLENTLRRYRETEQIGQENYKNMLRRHYAMVNPEATDNEVEEYIQRDPSGQVFANAILRKNEANQTLQLVKDRHQDIIEITRMINELDSLFRQVHDMVEEQQETIQQVEEKIMITNDHLNDANGELEKSKELISSNRSTYRIMALVALLIVIALAVVIYFTLRKK</sequence>
<dbReference type="PROSITE" id="PS50192">
    <property type="entry name" value="T_SNARE"/>
    <property type="match status" value="1"/>
</dbReference>
<feature type="transmembrane region" description="Helical" evidence="7">
    <location>
        <begin position="254"/>
        <end position="274"/>
    </location>
</feature>
<dbReference type="PANTHER" id="PTHR19957:SF307">
    <property type="entry name" value="PROTEIN SSO1-RELATED"/>
    <property type="match status" value="1"/>
</dbReference>
<dbReference type="Proteomes" id="UP001479436">
    <property type="component" value="Unassembled WGS sequence"/>
</dbReference>
<dbReference type="InterPro" id="IPR045242">
    <property type="entry name" value="Syntaxin"/>
</dbReference>
<dbReference type="Pfam" id="PF00804">
    <property type="entry name" value="Syntaxin"/>
    <property type="match status" value="1"/>
</dbReference>
<feature type="domain" description="T-SNARE coiled-coil homology" evidence="8">
    <location>
        <begin position="179"/>
        <end position="241"/>
    </location>
</feature>
<keyword evidence="3 7" id="KW-0812">Transmembrane</keyword>
<evidence type="ECO:0000313" key="9">
    <source>
        <dbReference type="EMBL" id="KAK9765919.1"/>
    </source>
</evidence>
<proteinExistence type="inferred from homology"/>
<keyword evidence="4 7" id="KW-1133">Transmembrane helix</keyword>
<dbReference type="SUPFAM" id="SSF47661">
    <property type="entry name" value="t-snare proteins"/>
    <property type="match status" value="1"/>
</dbReference>
<evidence type="ECO:0000256" key="3">
    <source>
        <dbReference type="ARBA" id="ARBA00022692"/>
    </source>
</evidence>
<dbReference type="InterPro" id="IPR010989">
    <property type="entry name" value="SNARE"/>
</dbReference>
<evidence type="ECO:0000256" key="5">
    <source>
        <dbReference type="ARBA" id="ARBA00023136"/>
    </source>
</evidence>
<protein>
    <recommendedName>
        <fullName evidence="8">t-SNARE coiled-coil homology domain-containing protein</fullName>
    </recommendedName>
</protein>
<keyword evidence="6" id="KW-0175">Coiled coil</keyword>
<feature type="coiled-coil region" evidence="6">
    <location>
        <begin position="203"/>
        <end position="237"/>
    </location>
</feature>
<reference evidence="9 10" key="1">
    <citation type="submission" date="2023-04" db="EMBL/GenBank/DDBJ databases">
        <title>Genome of Basidiobolus ranarum AG-B5.</title>
        <authorList>
            <person name="Stajich J.E."/>
            <person name="Carter-House D."/>
            <person name="Gryganskyi A."/>
        </authorList>
    </citation>
    <scope>NUCLEOTIDE SEQUENCE [LARGE SCALE GENOMIC DNA]</scope>
    <source>
        <strain evidence="9 10">AG-B5</strain>
    </source>
</reference>
<dbReference type="InterPro" id="IPR000727">
    <property type="entry name" value="T_SNARE_dom"/>
</dbReference>
<evidence type="ECO:0000256" key="4">
    <source>
        <dbReference type="ARBA" id="ARBA00022989"/>
    </source>
</evidence>
<comment type="similarity">
    <text evidence="2">Belongs to the syntaxin family.</text>
</comment>
<keyword evidence="5 7" id="KW-0472">Membrane</keyword>
<evidence type="ECO:0000259" key="8">
    <source>
        <dbReference type="PROSITE" id="PS50192"/>
    </source>
</evidence>
<evidence type="ECO:0000256" key="6">
    <source>
        <dbReference type="SAM" id="Coils"/>
    </source>
</evidence>
<evidence type="ECO:0000313" key="10">
    <source>
        <dbReference type="Proteomes" id="UP001479436"/>
    </source>
</evidence>
<accession>A0ABR2WWL3</accession>
<evidence type="ECO:0000256" key="7">
    <source>
        <dbReference type="SAM" id="Phobius"/>
    </source>
</evidence>
<organism evidence="9 10">
    <name type="scientific">Basidiobolus ranarum</name>
    <dbReference type="NCBI Taxonomy" id="34480"/>
    <lineage>
        <taxon>Eukaryota</taxon>
        <taxon>Fungi</taxon>
        <taxon>Fungi incertae sedis</taxon>
        <taxon>Zoopagomycota</taxon>
        <taxon>Entomophthoromycotina</taxon>
        <taxon>Basidiobolomycetes</taxon>
        <taxon>Basidiobolales</taxon>
        <taxon>Basidiobolaceae</taxon>
        <taxon>Basidiobolus</taxon>
    </lineage>
</organism>
<evidence type="ECO:0000256" key="1">
    <source>
        <dbReference type="ARBA" id="ARBA00004211"/>
    </source>
</evidence>